<dbReference type="Proteomes" id="UP001472677">
    <property type="component" value="Unassembled WGS sequence"/>
</dbReference>
<organism evidence="2 3">
    <name type="scientific">Hibiscus sabdariffa</name>
    <name type="common">roselle</name>
    <dbReference type="NCBI Taxonomy" id="183260"/>
    <lineage>
        <taxon>Eukaryota</taxon>
        <taxon>Viridiplantae</taxon>
        <taxon>Streptophyta</taxon>
        <taxon>Embryophyta</taxon>
        <taxon>Tracheophyta</taxon>
        <taxon>Spermatophyta</taxon>
        <taxon>Magnoliopsida</taxon>
        <taxon>eudicotyledons</taxon>
        <taxon>Gunneridae</taxon>
        <taxon>Pentapetalae</taxon>
        <taxon>rosids</taxon>
        <taxon>malvids</taxon>
        <taxon>Malvales</taxon>
        <taxon>Malvaceae</taxon>
        <taxon>Malvoideae</taxon>
        <taxon>Hibiscus</taxon>
    </lineage>
</organism>
<feature type="region of interest" description="Disordered" evidence="1">
    <location>
        <begin position="1"/>
        <end position="32"/>
    </location>
</feature>
<evidence type="ECO:0000256" key="1">
    <source>
        <dbReference type="SAM" id="MobiDB-lite"/>
    </source>
</evidence>
<keyword evidence="3" id="KW-1185">Reference proteome</keyword>
<name>A0ABR2CAD2_9ROSI</name>
<gene>
    <name evidence="2" type="ORF">V6N12_068992</name>
</gene>
<comment type="caution">
    <text evidence="2">The sequence shown here is derived from an EMBL/GenBank/DDBJ whole genome shotgun (WGS) entry which is preliminary data.</text>
</comment>
<dbReference type="EMBL" id="JBBPBM010000059">
    <property type="protein sequence ID" value="KAK8516385.1"/>
    <property type="molecule type" value="Genomic_DNA"/>
</dbReference>
<proteinExistence type="predicted"/>
<evidence type="ECO:0000313" key="2">
    <source>
        <dbReference type="EMBL" id="KAK8516385.1"/>
    </source>
</evidence>
<protein>
    <recommendedName>
        <fullName evidence="4">Peptidylprolyl isomerase</fullName>
    </recommendedName>
</protein>
<reference evidence="2 3" key="1">
    <citation type="journal article" date="2024" name="G3 (Bethesda)">
        <title>Genome assembly of Hibiscus sabdariffa L. provides insights into metabolisms of medicinal natural products.</title>
        <authorList>
            <person name="Kim T."/>
        </authorList>
    </citation>
    <scope>NUCLEOTIDE SEQUENCE [LARGE SCALE GENOMIC DNA]</scope>
    <source>
        <strain evidence="2">TK-2024</strain>
        <tissue evidence="2">Old leaves</tissue>
    </source>
</reference>
<evidence type="ECO:0000313" key="3">
    <source>
        <dbReference type="Proteomes" id="UP001472677"/>
    </source>
</evidence>
<sequence>MSSPAPAPSLVDSRLPADETPLDPPDAPSTISSMQMECDIPVPGTRLMISYRDMVKGTTVPTLDYHGVAFDEDDIELLEEDISLGVSDGIPTIDFSDCVQRLSIKSMDLMLVVKVLG</sequence>
<accession>A0ABR2CAD2</accession>
<evidence type="ECO:0008006" key="4">
    <source>
        <dbReference type="Google" id="ProtNLM"/>
    </source>
</evidence>